<dbReference type="PANTHER" id="PTHR21037:SF2">
    <property type="entry name" value="SIMILAR TO NOVEL PROTEIN"/>
    <property type="match status" value="1"/>
</dbReference>
<evidence type="ECO:0000313" key="2">
    <source>
        <dbReference type="EMBL" id="CAB4954580.1"/>
    </source>
</evidence>
<gene>
    <name evidence="1" type="ORF">UFOPK3268_01408</name>
    <name evidence="2" type="ORF">UFOPK3752_01881</name>
    <name evidence="3" type="ORF">UFOPK4150_01675</name>
</gene>
<evidence type="ECO:0000313" key="1">
    <source>
        <dbReference type="EMBL" id="CAB4851918.1"/>
    </source>
</evidence>
<accession>A0A6J7KEK6</accession>
<sequence>MGCPVDLVRTTAHHSCHGVTVDEVRTDWRTPKPNRLAADDPHRSEILMAHDAALKQGDTGYLDPATGWWVFSAAYLAAREACCGNGCRHCPYV</sequence>
<dbReference type="EMBL" id="CAFBPU010000037">
    <property type="protein sequence ID" value="CAB5036622.1"/>
    <property type="molecule type" value="Genomic_DNA"/>
</dbReference>
<proteinExistence type="predicted"/>
<dbReference type="PANTHER" id="PTHR21037">
    <property type="entry name" value="39S RIBOSOMAL PROTEIN L14, MITOCHONDRIAL"/>
    <property type="match status" value="1"/>
</dbReference>
<dbReference type="InterPro" id="IPR040807">
    <property type="entry name" value="DUF5522"/>
</dbReference>
<protein>
    <submittedName>
        <fullName evidence="2">Unannotated protein</fullName>
    </submittedName>
</protein>
<evidence type="ECO:0000313" key="3">
    <source>
        <dbReference type="EMBL" id="CAB5036622.1"/>
    </source>
</evidence>
<dbReference type="EMBL" id="CAFBIZ010000205">
    <property type="protein sequence ID" value="CAB4851918.1"/>
    <property type="molecule type" value="Genomic_DNA"/>
</dbReference>
<dbReference type="AlphaFoldDB" id="A0A6J7KEK6"/>
<organism evidence="2">
    <name type="scientific">freshwater metagenome</name>
    <dbReference type="NCBI Taxonomy" id="449393"/>
    <lineage>
        <taxon>unclassified sequences</taxon>
        <taxon>metagenomes</taxon>
        <taxon>ecological metagenomes</taxon>
    </lineage>
</organism>
<name>A0A6J7KEK6_9ZZZZ</name>
<dbReference type="EMBL" id="CAFBND010000100">
    <property type="protein sequence ID" value="CAB4954580.1"/>
    <property type="molecule type" value="Genomic_DNA"/>
</dbReference>
<reference evidence="2" key="1">
    <citation type="submission" date="2020-05" db="EMBL/GenBank/DDBJ databases">
        <authorList>
            <person name="Chiriac C."/>
            <person name="Salcher M."/>
            <person name="Ghai R."/>
            <person name="Kavagutti S V."/>
        </authorList>
    </citation>
    <scope>NUCLEOTIDE SEQUENCE</scope>
</reference>
<dbReference type="Pfam" id="PF17653">
    <property type="entry name" value="DUF5522"/>
    <property type="match status" value="1"/>
</dbReference>